<protein>
    <submittedName>
        <fullName evidence="4">Oxidoreductase domain-containing protein (CutL, coxL)</fullName>
        <ecNumber evidence="4">1.2.99.2</ecNumber>
    </submittedName>
</protein>
<dbReference type="InterPro" id="IPR016208">
    <property type="entry name" value="Ald_Oxase/xanthine_DH-like"/>
</dbReference>
<keyword evidence="1" id="KW-0500">Molybdenum</keyword>
<dbReference type="PANTHER" id="PTHR11908:SF132">
    <property type="entry name" value="ALDEHYDE OXIDASE 1-RELATED"/>
    <property type="match status" value="1"/>
</dbReference>
<dbReference type="InterPro" id="IPR008274">
    <property type="entry name" value="AldOxase/xan_DH_MoCoBD1"/>
</dbReference>
<dbReference type="Gene3D" id="3.90.1170.50">
    <property type="entry name" value="Aldehyde oxidase/xanthine dehydrogenase, a/b hammerhead"/>
    <property type="match status" value="1"/>
</dbReference>
<dbReference type="InterPro" id="IPR036856">
    <property type="entry name" value="Ald_Oxase/Xan_DH_a/b_sf"/>
</dbReference>
<dbReference type="EC" id="1.2.99.2" evidence="4"/>
<organism evidence="4">
    <name type="scientific">uncultured marine group II/III euryarchaeote KM3_13_D07</name>
    <dbReference type="NCBI Taxonomy" id="1457872"/>
    <lineage>
        <taxon>Archaea</taxon>
        <taxon>Methanobacteriati</taxon>
        <taxon>Methanobacteriota</taxon>
        <taxon>environmental samples</taxon>
    </lineage>
</organism>
<dbReference type="AlphaFoldDB" id="A0A075GH02"/>
<evidence type="ECO:0000259" key="3">
    <source>
        <dbReference type="SMART" id="SM01008"/>
    </source>
</evidence>
<dbReference type="GO" id="GO:0005506">
    <property type="term" value="F:iron ion binding"/>
    <property type="evidence" value="ECO:0007669"/>
    <property type="project" value="InterPro"/>
</dbReference>
<keyword evidence="2 4" id="KW-0560">Oxidoreductase</keyword>
<dbReference type="Pfam" id="PF01315">
    <property type="entry name" value="Ald_Xan_dh_C"/>
    <property type="match status" value="1"/>
</dbReference>
<sequence length="774" mass="83023">MATRFVGERVKRREDLSLLTGQATFIDDIVLPGMVHGAVLRSPHASARINSIQTAAALALAGVHSVLTAEQLGRANSDMPLLNDDPGFIYPRTHRALAAGEVRFVGEAVAFVVAETRYVCEDALALIEVDYEVREPAVDVVAAAATGAPLVHDDTQSNIACRTMNESGNTARAFKDAEVIIREVLRPERGAAQPIETRGVVADYEVKTGRLTVWDATQVPVGARAVLAEKLAMPESQITVITPDVGGGFGVKIMLVYPEELLIPFASRMLGRPVKWIEDRQEHFLGSNHERLMVHEVALAANRDGRLLGLSDTFYYDSGAYCPYGPINAICCQGILPGPYKIPNLRTEYLAVYTNTPIVSPYRGAGQPHGAFVMETMMNRLAQEIEMDPVEVRRRNLVSPADCPYDAGTFFQNNTPFIHQDCDYPAELEKLLEELDYDAVLRTLPGLREIGVYRGIAVAFYVEGTGIAPYEGVEVQVEPTGFVHVATGYPAQGQGHHTALAQVVAQALSVDLEQVRVQSGRTDAFSWGVGTLASRSAVIGGTAAFRASARVRKKALELAATQLEAAVDDLELVSGCVQVKGVPGHSISLGELAAQSNPINSLKPGAEPGLRAIEYHRPEGGEFASGIHGAIVDIDIETGVPTIQKYIVVHDCGNMINPTIVEGQVLGGTAQGIGGAFYEKLVFNEQGQLLTTTFVDYLIPTAMEIPEIEIHHLDRPSIRNPLGVKGVGEGGAIGAPAVCAAAVESALQPFGVRCNAVPLNPSDILSMINHAKIG</sequence>
<dbReference type="Gene3D" id="3.30.365.10">
    <property type="entry name" value="Aldehyde oxidase/xanthine dehydrogenase, molybdopterin binding domain"/>
    <property type="match status" value="4"/>
</dbReference>
<dbReference type="InterPro" id="IPR000674">
    <property type="entry name" value="Ald_Oxase/Xan_DH_a/b"/>
</dbReference>
<dbReference type="SUPFAM" id="SSF54665">
    <property type="entry name" value="CO dehydrogenase molybdoprotein N-domain-like"/>
    <property type="match status" value="1"/>
</dbReference>
<dbReference type="Pfam" id="PF02738">
    <property type="entry name" value="MoCoBD_1"/>
    <property type="match status" value="1"/>
</dbReference>
<dbReference type="InterPro" id="IPR037165">
    <property type="entry name" value="AldOxase/xan_DH_Mopterin-bd_sf"/>
</dbReference>
<evidence type="ECO:0000313" key="4">
    <source>
        <dbReference type="EMBL" id="AIF00898.1"/>
    </source>
</evidence>
<dbReference type="SUPFAM" id="SSF56003">
    <property type="entry name" value="Molybdenum cofactor-binding domain"/>
    <property type="match status" value="1"/>
</dbReference>
<dbReference type="Pfam" id="PF20256">
    <property type="entry name" value="MoCoBD_2"/>
    <property type="match status" value="1"/>
</dbReference>
<accession>A0A075GH02</accession>
<dbReference type="GO" id="GO:0016491">
    <property type="term" value="F:oxidoreductase activity"/>
    <property type="evidence" value="ECO:0007669"/>
    <property type="project" value="UniProtKB-KW"/>
</dbReference>
<dbReference type="EMBL" id="KF900605">
    <property type="protein sequence ID" value="AIF00898.1"/>
    <property type="molecule type" value="Genomic_DNA"/>
</dbReference>
<dbReference type="SMART" id="SM01008">
    <property type="entry name" value="Ald_Xan_dh_C"/>
    <property type="match status" value="1"/>
</dbReference>
<evidence type="ECO:0000256" key="2">
    <source>
        <dbReference type="ARBA" id="ARBA00023002"/>
    </source>
</evidence>
<reference evidence="4" key="1">
    <citation type="journal article" date="2014" name="Genome Biol. Evol.">
        <title>Pangenome evidence for extensive interdomain horizontal transfer affecting lineage core and shell genes in uncultured planktonic thaumarchaeota and euryarchaeota.</title>
        <authorList>
            <person name="Deschamps P."/>
            <person name="Zivanovic Y."/>
            <person name="Moreira D."/>
            <person name="Rodriguez-Valera F."/>
            <person name="Lopez-Garcia P."/>
        </authorList>
    </citation>
    <scope>NUCLEOTIDE SEQUENCE</scope>
</reference>
<gene>
    <name evidence="4" type="primary">coxL</name>
    <name evidence="4" type="synonym">cutL</name>
</gene>
<evidence type="ECO:0000256" key="1">
    <source>
        <dbReference type="ARBA" id="ARBA00022505"/>
    </source>
</evidence>
<proteinExistence type="predicted"/>
<feature type="domain" description="Aldehyde oxidase/xanthine dehydrogenase a/b hammerhead" evidence="3">
    <location>
        <begin position="20"/>
        <end position="135"/>
    </location>
</feature>
<dbReference type="PANTHER" id="PTHR11908">
    <property type="entry name" value="XANTHINE DEHYDROGENASE"/>
    <property type="match status" value="1"/>
</dbReference>
<dbReference type="InterPro" id="IPR046867">
    <property type="entry name" value="AldOxase/xan_DH_MoCoBD2"/>
</dbReference>
<name>A0A075GH02_9EURY</name>